<dbReference type="Proteomes" id="UP000256328">
    <property type="component" value="Unassembled WGS sequence"/>
</dbReference>
<proteinExistence type="predicted"/>
<feature type="transmembrane region" description="Helical" evidence="1">
    <location>
        <begin position="195"/>
        <end position="215"/>
    </location>
</feature>
<protein>
    <submittedName>
        <fullName evidence="2">Uncharacterized protein</fullName>
    </submittedName>
</protein>
<evidence type="ECO:0000313" key="3">
    <source>
        <dbReference type="Proteomes" id="UP000256328"/>
    </source>
</evidence>
<keyword evidence="3" id="KW-1185">Reference proteome</keyword>
<dbReference type="OrthoDB" id="3524679at2759"/>
<feature type="transmembrane region" description="Helical" evidence="1">
    <location>
        <begin position="109"/>
        <end position="130"/>
    </location>
</feature>
<evidence type="ECO:0000313" key="2">
    <source>
        <dbReference type="EMBL" id="RDW71899.1"/>
    </source>
</evidence>
<dbReference type="EMBL" id="PDLN01000011">
    <property type="protein sequence ID" value="RDW71899.1"/>
    <property type="molecule type" value="Genomic_DNA"/>
</dbReference>
<sequence length="232" mass="24443">MAGPFSFAITLSMTGCVSNSPGIPNIYLLKLQAQNGTNVLPVDFQIRLGYFGMCIGETKTLICSGSSSISILNSTSTNSTNSTNSTSTASTNLTPTTLLDTAQALQGRIILPFLVVAAGWFFFALPWLVLTQRGKVPPRHAQLFKHTAVRSLWLSVAIALVSAIATAQTAGALQYLTKSPAFSSISIEAGVTLQVLQWFLVIFSALFAYAVMVMLDEDTGPADGAVGKAGGD</sequence>
<organism evidence="2 3">
    <name type="scientific">Coleophoma crateriformis</name>
    <dbReference type="NCBI Taxonomy" id="565419"/>
    <lineage>
        <taxon>Eukaryota</taxon>
        <taxon>Fungi</taxon>
        <taxon>Dikarya</taxon>
        <taxon>Ascomycota</taxon>
        <taxon>Pezizomycotina</taxon>
        <taxon>Leotiomycetes</taxon>
        <taxon>Helotiales</taxon>
        <taxon>Dermateaceae</taxon>
        <taxon>Coleophoma</taxon>
    </lineage>
</organism>
<accession>A0A3D8RCX4</accession>
<dbReference type="GO" id="GO:0016020">
    <property type="term" value="C:membrane"/>
    <property type="evidence" value="ECO:0007669"/>
    <property type="project" value="InterPro"/>
</dbReference>
<evidence type="ECO:0000256" key="1">
    <source>
        <dbReference type="SAM" id="Phobius"/>
    </source>
</evidence>
<comment type="caution">
    <text evidence="2">The sequence shown here is derived from an EMBL/GenBank/DDBJ whole genome shotgun (WGS) entry which is preliminary data.</text>
</comment>
<keyword evidence="1" id="KW-0472">Membrane</keyword>
<name>A0A3D8RCX4_9HELO</name>
<reference evidence="2 3" key="1">
    <citation type="journal article" date="2018" name="IMA Fungus">
        <title>IMA Genome-F 9: Draft genome sequence of Annulohypoxylon stygium, Aspergillus mulundensis, Berkeleyomyces basicola (syn. Thielaviopsis basicola), Ceratocystis smalleyi, two Cercospora beticola strains, Coleophoma cylindrospora, Fusarium fracticaudum, Phialophora cf. hyalina, and Morchella septimelata.</title>
        <authorList>
            <person name="Wingfield B.D."/>
            <person name="Bills G.F."/>
            <person name="Dong Y."/>
            <person name="Huang W."/>
            <person name="Nel W.J."/>
            <person name="Swalarsk-Parry B.S."/>
            <person name="Vaghefi N."/>
            <person name="Wilken P.M."/>
            <person name="An Z."/>
            <person name="de Beer Z.W."/>
            <person name="De Vos L."/>
            <person name="Chen L."/>
            <person name="Duong T.A."/>
            <person name="Gao Y."/>
            <person name="Hammerbacher A."/>
            <person name="Kikkert J.R."/>
            <person name="Li Y."/>
            <person name="Li H."/>
            <person name="Li K."/>
            <person name="Li Q."/>
            <person name="Liu X."/>
            <person name="Ma X."/>
            <person name="Naidoo K."/>
            <person name="Pethybridge S.J."/>
            <person name="Sun J."/>
            <person name="Steenkamp E.T."/>
            <person name="van der Nest M.A."/>
            <person name="van Wyk S."/>
            <person name="Wingfield M.J."/>
            <person name="Xiong C."/>
            <person name="Yue Q."/>
            <person name="Zhang X."/>
        </authorList>
    </citation>
    <scope>NUCLEOTIDE SEQUENCE [LARGE SCALE GENOMIC DNA]</scope>
    <source>
        <strain evidence="2 3">BP5796</strain>
    </source>
</reference>
<dbReference type="AlphaFoldDB" id="A0A3D8RCX4"/>
<feature type="transmembrane region" description="Helical" evidence="1">
    <location>
        <begin position="151"/>
        <end position="175"/>
    </location>
</feature>
<keyword evidence="1" id="KW-0812">Transmembrane</keyword>
<dbReference type="Pfam" id="PF12351">
    <property type="entry name" value="Fig1"/>
    <property type="match status" value="1"/>
</dbReference>
<keyword evidence="1" id="KW-1133">Transmembrane helix</keyword>
<gene>
    <name evidence="2" type="ORF">BP5796_07933</name>
</gene>
<dbReference type="InterPro" id="IPR033481">
    <property type="entry name" value="Dni1/Fig1"/>
</dbReference>